<name>A0ABR2YGQ5_9CHLO</name>
<dbReference type="Proteomes" id="UP001491310">
    <property type="component" value="Unassembled WGS sequence"/>
</dbReference>
<dbReference type="SUPFAM" id="SSF51045">
    <property type="entry name" value="WW domain"/>
    <property type="match status" value="1"/>
</dbReference>
<dbReference type="SUPFAM" id="SSF57756">
    <property type="entry name" value="Retrovirus zinc finger-like domains"/>
    <property type="match status" value="1"/>
</dbReference>
<dbReference type="SMART" id="SM00343">
    <property type="entry name" value="ZnF_C2HC"/>
    <property type="match status" value="1"/>
</dbReference>
<dbReference type="InterPro" id="IPR036020">
    <property type="entry name" value="WW_dom_sf"/>
</dbReference>
<dbReference type="CDD" id="cd00201">
    <property type="entry name" value="WW"/>
    <property type="match status" value="1"/>
</dbReference>
<organism evidence="4 5">
    <name type="scientific">Coccomyxa subellipsoidea</name>
    <dbReference type="NCBI Taxonomy" id="248742"/>
    <lineage>
        <taxon>Eukaryota</taxon>
        <taxon>Viridiplantae</taxon>
        <taxon>Chlorophyta</taxon>
        <taxon>core chlorophytes</taxon>
        <taxon>Trebouxiophyceae</taxon>
        <taxon>Trebouxiophyceae incertae sedis</taxon>
        <taxon>Coccomyxaceae</taxon>
        <taxon>Coccomyxa</taxon>
    </lineage>
</organism>
<dbReference type="PROSITE" id="PS50158">
    <property type="entry name" value="ZF_CCHC"/>
    <property type="match status" value="1"/>
</dbReference>
<proteinExistence type="predicted"/>
<dbReference type="SMART" id="SM00456">
    <property type="entry name" value="WW"/>
    <property type="match status" value="1"/>
</dbReference>
<evidence type="ECO:0000313" key="5">
    <source>
        <dbReference type="Proteomes" id="UP001491310"/>
    </source>
</evidence>
<keyword evidence="1" id="KW-0862">Zinc</keyword>
<evidence type="ECO:0000259" key="3">
    <source>
        <dbReference type="PROSITE" id="PS50158"/>
    </source>
</evidence>
<keyword evidence="5" id="KW-1185">Reference proteome</keyword>
<dbReference type="InterPro" id="IPR036875">
    <property type="entry name" value="Znf_CCHC_sf"/>
</dbReference>
<sequence>MELHHKLRRDPSWHPSGCNICGQLGHQAANCTNGTINWRQIYGDEAFRLKEPIYPSDIYRMTKEKEVDFTDLEKRAQEWAKTHANGAAPVAAMPAVVKVAADSAAAAAVPAAAGGAAAAAPAPVEAPLPEGWGAAKDAQGRTYFWHKSTKKVQWDRPNADTPIS</sequence>
<accession>A0ABR2YGQ5</accession>
<keyword evidence="1" id="KW-0863">Zinc-finger</keyword>
<dbReference type="InterPro" id="IPR001202">
    <property type="entry name" value="WW_dom"/>
</dbReference>
<dbReference type="Pfam" id="PF00397">
    <property type="entry name" value="WW"/>
    <property type="match status" value="1"/>
</dbReference>
<dbReference type="Pfam" id="PF00098">
    <property type="entry name" value="zf-CCHC"/>
    <property type="match status" value="1"/>
</dbReference>
<evidence type="ECO:0000259" key="2">
    <source>
        <dbReference type="PROSITE" id="PS50020"/>
    </source>
</evidence>
<dbReference type="EMBL" id="JALJOT010000012">
    <property type="protein sequence ID" value="KAK9904994.1"/>
    <property type="molecule type" value="Genomic_DNA"/>
</dbReference>
<evidence type="ECO:0000256" key="1">
    <source>
        <dbReference type="PROSITE-ProRule" id="PRU00047"/>
    </source>
</evidence>
<gene>
    <name evidence="4" type="ORF">WJX75_007364</name>
</gene>
<comment type="caution">
    <text evidence="4">The sequence shown here is derived from an EMBL/GenBank/DDBJ whole genome shotgun (WGS) entry which is preliminary data.</text>
</comment>
<dbReference type="InterPro" id="IPR001878">
    <property type="entry name" value="Znf_CCHC"/>
</dbReference>
<keyword evidence="1" id="KW-0479">Metal-binding</keyword>
<reference evidence="4 5" key="1">
    <citation type="journal article" date="2024" name="Nat. Commun.">
        <title>Phylogenomics reveals the evolutionary origins of lichenization in chlorophyte algae.</title>
        <authorList>
            <person name="Puginier C."/>
            <person name="Libourel C."/>
            <person name="Otte J."/>
            <person name="Skaloud P."/>
            <person name="Haon M."/>
            <person name="Grisel S."/>
            <person name="Petersen M."/>
            <person name="Berrin J.G."/>
            <person name="Delaux P.M."/>
            <person name="Dal Grande F."/>
            <person name="Keller J."/>
        </authorList>
    </citation>
    <scope>NUCLEOTIDE SEQUENCE [LARGE SCALE GENOMIC DNA]</scope>
    <source>
        <strain evidence="4 5">SAG 216-7</strain>
    </source>
</reference>
<dbReference type="Gene3D" id="2.20.70.10">
    <property type="match status" value="1"/>
</dbReference>
<evidence type="ECO:0000313" key="4">
    <source>
        <dbReference type="EMBL" id="KAK9904994.1"/>
    </source>
</evidence>
<feature type="domain" description="CCHC-type" evidence="3">
    <location>
        <begin position="18"/>
        <end position="33"/>
    </location>
</feature>
<evidence type="ECO:0008006" key="6">
    <source>
        <dbReference type="Google" id="ProtNLM"/>
    </source>
</evidence>
<feature type="domain" description="WW" evidence="2">
    <location>
        <begin position="126"/>
        <end position="159"/>
    </location>
</feature>
<protein>
    <recommendedName>
        <fullName evidence="6">WW domain-containing protein</fullName>
    </recommendedName>
</protein>
<dbReference type="PROSITE" id="PS50020">
    <property type="entry name" value="WW_DOMAIN_2"/>
    <property type="match status" value="1"/>
</dbReference>